<dbReference type="EMBL" id="GBXM01021675">
    <property type="protein sequence ID" value="JAH86902.1"/>
    <property type="molecule type" value="Transcribed_RNA"/>
</dbReference>
<accession>A0A0E9W985</accession>
<dbReference type="AlphaFoldDB" id="A0A0E9W985"/>
<evidence type="ECO:0000313" key="1">
    <source>
        <dbReference type="EMBL" id="JAH86902.1"/>
    </source>
</evidence>
<organism evidence="1">
    <name type="scientific">Anguilla anguilla</name>
    <name type="common">European freshwater eel</name>
    <name type="synonym">Muraena anguilla</name>
    <dbReference type="NCBI Taxonomy" id="7936"/>
    <lineage>
        <taxon>Eukaryota</taxon>
        <taxon>Metazoa</taxon>
        <taxon>Chordata</taxon>
        <taxon>Craniata</taxon>
        <taxon>Vertebrata</taxon>
        <taxon>Euteleostomi</taxon>
        <taxon>Actinopterygii</taxon>
        <taxon>Neopterygii</taxon>
        <taxon>Teleostei</taxon>
        <taxon>Anguilliformes</taxon>
        <taxon>Anguillidae</taxon>
        <taxon>Anguilla</taxon>
    </lineage>
</organism>
<protein>
    <submittedName>
        <fullName evidence="1">Uncharacterized protein</fullName>
    </submittedName>
</protein>
<name>A0A0E9W985_ANGAN</name>
<reference evidence="1" key="1">
    <citation type="submission" date="2014-11" db="EMBL/GenBank/DDBJ databases">
        <authorList>
            <person name="Amaro Gonzalez C."/>
        </authorList>
    </citation>
    <scope>NUCLEOTIDE SEQUENCE</scope>
</reference>
<sequence>MSYSSGRRLRELGKQLRQMPFTQCTLQYLTFQYLFKQTQTVLNIKYNTIDLCTHACYTQKN</sequence>
<reference evidence="1" key="2">
    <citation type="journal article" date="2015" name="Fish Shellfish Immunol.">
        <title>Early steps in the European eel (Anguilla anguilla)-Vibrio vulnificus interaction in the gills: Role of the RtxA13 toxin.</title>
        <authorList>
            <person name="Callol A."/>
            <person name="Pajuelo D."/>
            <person name="Ebbesson L."/>
            <person name="Teles M."/>
            <person name="MacKenzie S."/>
            <person name="Amaro C."/>
        </authorList>
    </citation>
    <scope>NUCLEOTIDE SEQUENCE</scope>
</reference>
<proteinExistence type="predicted"/>